<accession>A0AAV0MET3</accession>
<dbReference type="PANTHER" id="PTHR33512:SF4">
    <property type="entry name" value="PROTEIN, PUTATIVE (DUF1191)-RELATED"/>
    <property type="match status" value="1"/>
</dbReference>
<keyword evidence="1" id="KW-0472">Membrane</keyword>
<dbReference type="EMBL" id="CAMGYJ010000007">
    <property type="protein sequence ID" value="CAI0444554.1"/>
    <property type="molecule type" value="Genomic_DNA"/>
</dbReference>
<evidence type="ECO:0000313" key="3">
    <source>
        <dbReference type="Proteomes" id="UP001154282"/>
    </source>
</evidence>
<keyword evidence="3" id="KW-1185">Reference proteome</keyword>
<dbReference type="GO" id="GO:0016020">
    <property type="term" value="C:membrane"/>
    <property type="evidence" value="ECO:0007669"/>
    <property type="project" value="TreeGrafter"/>
</dbReference>
<protein>
    <submittedName>
        <fullName evidence="2">Uncharacterized protein</fullName>
    </submittedName>
</protein>
<dbReference type="AlphaFoldDB" id="A0AAV0MET3"/>
<dbReference type="Pfam" id="PF06697">
    <property type="entry name" value="DUF1191"/>
    <property type="match status" value="1"/>
</dbReference>
<evidence type="ECO:0000313" key="2">
    <source>
        <dbReference type="EMBL" id="CAI0444554.1"/>
    </source>
</evidence>
<dbReference type="Proteomes" id="UP001154282">
    <property type="component" value="Unassembled WGS sequence"/>
</dbReference>
<keyword evidence="1" id="KW-0812">Transmembrane</keyword>
<keyword evidence="1" id="KW-1133">Transmembrane helix</keyword>
<evidence type="ECO:0000256" key="1">
    <source>
        <dbReference type="SAM" id="Phobius"/>
    </source>
</evidence>
<dbReference type="InterPro" id="IPR010605">
    <property type="entry name" value="DUF1191"/>
</dbReference>
<name>A0AAV0MET3_9ROSI</name>
<gene>
    <name evidence="2" type="ORF">LITE_LOCUS28144</name>
</gene>
<organism evidence="2 3">
    <name type="scientific">Linum tenue</name>
    <dbReference type="NCBI Taxonomy" id="586396"/>
    <lineage>
        <taxon>Eukaryota</taxon>
        <taxon>Viridiplantae</taxon>
        <taxon>Streptophyta</taxon>
        <taxon>Embryophyta</taxon>
        <taxon>Tracheophyta</taxon>
        <taxon>Spermatophyta</taxon>
        <taxon>Magnoliopsida</taxon>
        <taxon>eudicotyledons</taxon>
        <taxon>Gunneridae</taxon>
        <taxon>Pentapetalae</taxon>
        <taxon>rosids</taxon>
        <taxon>fabids</taxon>
        <taxon>Malpighiales</taxon>
        <taxon>Linaceae</taxon>
        <taxon>Linum</taxon>
    </lineage>
</organism>
<dbReference type="PANTHER" id="PTHR33512">
    <property type="entry name" value="PROTEIN, PUTATIVE (DUF1191)-RELATED"/>
    <property type="match status" value="1"/>
</dbReference>
<sequence>SADSLDGFTAQSLDALLEETLNLDTSEKHVAVNVPGGRVNKRSGAQCIVFGSDGSFNLRETWELDACYVEDQGHFSIVVPEEGVHRKEKKLWYLWMVVAIVVGIVGLVLVAHLGCCCLRSF</sequence>
<feature type="non-terminal residue" evidence="2">
    <location>
        <position position="1"/>
    </location>
</feature>
<proteinExistence type="predicted"/>
<comment type="caution">
    <text evidence="2">The sequence shown here is derived from an EMBL/GenBank/DDBJ whole genome shotgun (WGS) entry which is preliminary data.</text>
</comment>
<feature type="transmembrane region" description="Helical" evidence="1">
    <location>
        <begin position="92"/>
        <end position="114"/>
    </location>
</feature>
<reference evidence="2" key="1">
    <citation type="submission" date="2022-08" db="EMBL/GenBank/DDBJ databases">
        <authorList>
            <person name="Gutierrez-Valencia J."/>
        </authorList>
    </citation>
    <scope>NUCLEOTIDE SEQUENCE</scope>
</reference>